<dbReference type="EMBL" id="NBNE01001572">
    <property type="protein sequence ID" value="OWZ13467.1"/>
    <property type="molecule type" value="Genomic_DNA"/>
</dbReference>
<dbReference type="AlphaFoldDB" id="A0A225W8Z2"/>
<name>A0A225W8Z2_9STRA</name>
<protein>
    <submittedName>
        <fullName evidence="1">Uncharacterized protein</fullName>
    </submittedName>
</protein>
<keyword evidence="2" id="KW-1185">Reference proteome</keyword>
<dbReference type="Proteomes" id="UP000198211">
    <property type="component" value="Unassembled WGS sequence"/>
</dbReference>
<evidence type="ECO:0000313" key="1">
    <source>
        <dbReference type="EMBL" id="OWZ13467.1"/>
    </source>
</evidence>
<accession>A0A225W8Z2</accession>
<reference evidence="2" key="1">
    <citation type="submission" date="2017-03" db="EMBL/GenBank/DDBJ databases">
        <title>Phytopthora megakarya and P. palmivora, two closely related causual agents of cacao black pod achieved similar genome size and gene model numbers by different mechanisms.</title>
        <authorList>
            <person name="Ali S."/>
            <person name="Shao J."/>
            <person name="Larry D.J."/>
            <person name="Kronmiller B."/>
            <person name="Shen D."/>
            <person name="Strem M.D."/>
            <person name="Melnick R.L."/>
            <person name="Guiltinan M.J."/>
            <person name="Tyler B.M."/>
            <person name="Meinhardt L.W."/>
            <person name="Bailey B.A."/>
        </authorList>
    </citation>
    <scope>NUCLEOTIDE SEQUENCE [LARGE SCALE GENOMIC DNA]</scope>
    <source>
        <strain evidence="2">zdho120</strain>
    </source>
</reference>
<comment type="caution">
    <text evidence="1">The sequence shown here is derived from an EMBL/GenBank/DDBJ whole genome shotgun (WGS) entry which is preliminary data.</text>
</comment>
<gene>
    <name evidence="1" type="ORF">PHMEG_00013196</name>
</gene>
<sequence length="63" mass="7494">MEFFRTLSNSISQFQVNGIESSHRKKEKSNDVLLELSKVREKMWRQMRQSFLYAGEARLLASR</sequence>
<organism evidence="1 2">
    <name type="scientific">Phytophthora megakarya</name>
    <dbReference type="NCBI Taxonomy" id="4795"/>
    <lineage>
        <taxon>Eukaryota</taxon>
        <taxon>Sar</taxon>
        <taxon>Stramenopiles</taxon>
        <taxon>Oomycota</taxon>
        <taxon>Peronosporomycetes</taxon>
        <taxon>Peronosporales</taxon>
        <taxon>Peronosporaceae</taxon>
        <taxon>Phytophthora</taxon>
    </lineage>
</organism>
<evidence type="ECO:0000313" key="2">
    <source>
        <dbReference type="Proteomes" id="UP000198211"/>
    </source>
</evidence>
<proteinExistence type="predicted"/>